<protein>
    <recommendedName>
        <fullName evidence="3">RHS repeat-associated protein</fullName>
    </recommendedName>
</protein>
<evidence type="ECO:0008006" key="3">
    <source>
        <dbReference type="Google" id="ProtNLM"/>
    </source>
</evidence>
<organism evidence="1 2">
    <name type="scientific">Labedella gwakjiensis</name>
    <dbReference type="NCBI Taxonomy" id="390269"/>
    <lineage>
        <taxon>Bacteria</taxon>
        <taxon>Bacillati</taxon>
        <taxon>Actinomycetota</taxon>
        <taxon>Actinomycetes</taxon>
        <taxon>Micrococcales</taxon>
        <taxon>Microbacteriaceae</taxon>
        <taxon>Labedella</taxon>
    </lineage>
</organism>
<dbReference type="RefSeq" id="WP_106563819.1">
    <property type="nucleotide sequence ID" value="NZ_PYAU01000001.1"/>
</dbReference>
<dbReference type="EMBL" id="RZGY01000001">
    <property type="protein sequence ID" value="RUQ86659.1"/>
    <property type="molecule type" value="Genomic_DNA"/>
</dbReference>
<dbReference type="Gene3D" id="2.180.10.10">
    <property type="entry name" value="RHS repeat-associated core"/>
    <property type="match status" value="1"/>
</dbReference>
<keyword evidence="2" id="KW-1185">Reference proteome</keyword>
<dbReference type="Proteomes" id="UP000268291">
    <property type="component" value="Unassembled WGS sequence"/>
</dbReference>
<accession>A0ABY0CA77</accession>
<comment type="caution">
    <text evidence="1">The sequence shown here is derived from an EMBL/GenBank/DDBJ whole genome shotgun (WGS) entry which is preliminary data.</text>
</comment>
<evidence type="ECO:0000313" key="1">
    <source>
        <dbReference type="EMBL" id="RUQ86659.1"/>
    </source>
</evidence>
<gene>
    <name evidence="1" type="ORF">ELQ93_06705</name>
</gene>
<reference evidence="1 2" key="1">
    <citation type="submission" date="2018-12" db="EMBL/GenBank/DDBJ databases">
        <authorList>
            <person name="hu s."/>
            <person name="Xu Y."/>
            <person name="Xu B."/>
            <person name="Li F."/>
        </authorList>
    </citation>
    <scope>NUCLEOTIDE SEQUENCE [LARGE SCALE GENOMIC DNA]</scope>
    <source>
        <strain evidence="1 2">KSW2-17</strain>
    </source>
</reference>
<proteinExistence type="predicted"/>
<name>A0ABY0CA77_9MICO</name>
<sequence length="157" mass="16607">MVTRFGFAGAGDSPDLTLDADSNVVEQTMSLPGGVLASFRPDGTETWSFPNLPRDVVVTTDGEGVRQGARAVYDPFGQPVDPVTGTVGTTTADDAVPDTVPGADADYGWLGQHQKLYEHQGSVATIEMGARQYVPALGRFLEVDPVEGGVENSYVYP</sequence>
<evidence type="ECO:0000313" key="2">
    <source>
        <dbReference type="Proteomes" id="UP000268291"/>
    </source>
</evidence>